<dbReference type="InterPro" id="IPR052342">
    <property type="entry name" value="MCH/BMMD"/>
</dbReference>
<dbReference type="PANTHER" id="PTHR43664:SF1">
    <property type="entry name" value="BETA-METHYLMALYL-COA DEHYDRATASE"/>
    <property type="match status" value="1"/>
</dbReference>
<name>A0A382A5Y6_9ZZZZ</name>
<dbReference type="Pfam" id="PF01575">
    <property type="entry name" value="MaoC_dehydratas"/>
    <property type="match status" value="1"/>
</dbReference>
<dbReference type="EMBL" id="UINC01023950">
    <property type="protein sequence ID" value="SVA96651.1"/>
    <property type="molecule type" value="Genomic_DNA"/>
</dbReference>
<dbReference type="Gene3D" id="3.10.129.10">
    <property type="entry name" value="Hotdog Thioesterase"/>
    <property type="match status" value="1"/>
</dbReference>
<dbReference type="InterPro" id="IPR002539">
    <property type="entry name" value="MaoC-like_dom"/>
</dbReference>
<feature type="domain" description="MaoC-like" evidence="1">
    <location>
        <begin position="30"/>
        <end position="122"/>
    </location>
</feature>
<evidence type="ECO:0000259" key="1">
    <source>
        <dbReference type="Pfam" id="PF01575"/>
    </source>
</evidence>
<organism evidence="2">
    <name type="scientific">marine metagenome</name>
    <dbReference type="NCBI Taxonomy" id="408172"/>
    <lineage>
        <taxon>unclassified sequences</taxon>
        <taxon>metagenomes</taxon>
        <taxon>ecological metagenomes</taxon>
    </lineage>
</organism>
<dbReference type="InterPro" id="IPR029069">
    <property type="entry name" value="HotDog_dom_sf"/>
</dbReference>
<sequence length="159" mass="18104">MATINEQPPFSAHINFEDFILGDRFVYGAYEMQRDEMVAFAERFDPEPFHLDGDAAKAMGWDDLIASGPHVCAAWRRMSKDAFGAADAFVSPGWDAIRWRTPVLVGYVLTVTSEVIEARPLKSRPNLGYVEFNNEIHNQYGDLTTTMVTKWMIHRRSTD</sequence>
<proteinExistence type="predicted"/>
<dbReference type="SUPFAM" id="SSF54637">
    <property type="entry name" value="Thioesterase/thiol ester dehydrase-isomerase"/>
    <property type="match status" value="1"/>
</dbReference>
<evidence type="ECO:0000313" key="2">
    <source>
        <dbReference type="EMBL" id="SVA96651.1"/>
    </source>
</evidence>
<dbReference type="PANTHER" id="PTHR43664">
    <property type="entry name" value="MONOAMINE OXIDASE-RELATED"/>
    <property type="match status" value="1"/>
</dbReference>
<protein>
    <recommendedName>
        <fullName evidence="1">MaoC-like domain-containing protein</fullName>
    </recommendedName>
</protein>
<dbReference type="AlphaFoldDB" id="A0A382A5Y6"/>
<accession>A0A382A5Y6</accession>
<reference evidence="2" key="1">
    <citation type="submission" date="2018-05" db="EMBL/GenBank/DDBJ databases">
        <authorList>
            <person name="Lanie J.A."/>
            <person name="Ng W.-L."/>
            <person name="Kazmierczak K.M."/>
            <person name="Andrzejewski T.M."/>
            <person name="Davidsen T.M."/>
            <person name="Wayne K.J."/>
            <person name="Tettelin H."/>
            <person name="Glass J.I."/>
            <person name="Rusch D."/>
            <person name="Podicherti R."/>
            <person name="Tsui H.-C.T."/>
            <person name="Winkler M.E."/>
        </authorList>
    </citation>
    <scope>NUCLEOTIDE SEQUENCE</scope>
</reference>
<gene>
    <name evidence="2" type="ORF">METZ01_LOCUS149505</name>
</gene>